<comment type="caution">
    <text evidence="8">The sequence shown here is derived from an EMBL/GenBank/DDBJ whole genome shotgun (WGS) entry which is preliminary data.</text>
</comment>
<dbReference type="PANTHER" id="PTHR32089">
    <property type="entry name" value="METHYL-ACCEPTING CHEMOTAXIS PROTEIN MCPB"/>
    <property type="match status" value="1"/>
</dbReference>
<reference evidence="8 9" key="1">
    <citation type="submission" date="2017-07" db="EMBL/GenBank/DDBJ databases">
        <title>Elstera cyanobacteriorum sp. nov., a novel bacterium isolated from cyanobacterial aggregates in a eutrophic lake.</title>
        <authorList>
            <person name="Cai H."/>
        </authorList>
    </citation>
    <scope>NUCLEOTIDE SEQUENCE [LARGE SCALE GENOMIC DNA]</scope>
    <source>
        <strain evidence="8 9">TH019</strain>
    </source>
</reference>
<evidence type="ECO:0000313" key="8">
    <source>
        <dbReference type="EMBL" id="OYQ20438.1"/>
    </source>
</evidence>
<dbReference type="EMBL" id="NOXS01000028">
    <property type="protein sequence ID" value="OYQ20438.1"/>
    <property type="molecule type" value="Genomic_DNA"/>
</dbReference>
<keyword evidence="4" id="KW-0175">Coiled coil</keyword>
<gene>
    <name evidence="8" type="ORF">CHR90_05045</name>
</gene>
<evidence type="ECO:0000256" key="1">
    <source>
        <dbReference type="ARBA" id="ARBA00023224"/>
    </source>
</evidence>
<dbReference type="PANTHER" id="PTHR32089:SF112">
    <property type="entry name" value="LYSOZYME-LIKE PROTEIN-RELATED"/>
    <property type="match status" value="1"/>
</dbReference>
<dbReference type="PROSITE" id="PS50885">
    <property type="entry name" value="HAMP"/>
    <property type="match status" value="1"/>
</dbReference>
<feature type="transmembrane region" description="Helical" evidence="5">
    <location>
        <begin position="141"/>
        <end position="165"/>
    </location>
</feature>
<name>A0A255XTZ0_9PROT</name>
<dbReference type="GO" id="GO:0006935">
    <property type="term" value="P:chemotaxis"/>
    <property type="evidence" value="ECO:0007669"/>
    <property type="project" value="InterPro"/>
</dbReference>
<dbReference type="PRINTS" id="PR00260">
    <property type="entry name" value="CHEMTRNSDUCR"/>
</dbReference>
<dbReference type="Pfam" id="PF00672">
    <property type="entry name" value="HAMP"/>
    <property type="match status" value="1"/>
</dbReference>
<proteinExistence type="inferred from homology"/>
<dbReference type="PROSITE" id="PS50111">
    <property type="entry name" value="CHEMOTAXIS_TRANSDUC_2"/>
    <property type="match status" value="1"/>
</dbReference>
<dbReference type="GO" id="GO:0007165">
    <property type="term" value="P:signal transduction"/>
    <property type="evidence" value="ECO:0007669"/>
    <property type="project" value="UniProtKB-KW"/>
</dbReference>
<evidence type="ECO:0000259" key="6">
    <source>
        <dbReference type="PROSITE" id="PS50111"/>
    </source>
</evidence>
<dbReference type="Gene3D" id="6.10.340.10">
    <property type="match status" value="1"/>
</dbReference>
<evidence type="ECO:0000256" key="5">
    <source>
        <dbReference type="SAM" id="Phobius"/>
    </source>
</evidence>
<dbReference type="InterPro" id="IPR004090">
    <property type="entry name" value="Chemotax_Me-accpt_rcpt"/>
</dbReference>
<sequence length="516" mass="52883">MTIARKLTLILAGVVLLALAAIAGVVELNKAAEYHRLHTRQLRALNVVTAAVSTDKGAGLTQAIAEIAAAAERCLDLNTPVERLAMQIIGTSAARDRCADMLKLATQARSETNPEKLAGLVKQLEKAHAEIEAPLETTVRIGAGGTLLAVGVLAVVIAGAVLILSRSITHPLRRMGGAMRVLATGDTKIDIPAQGASGEIGEMAAALVVFRDNARAVEQLRAEQTASRERAEAERRALMARLSNELEASVSAIVGTVSTEASDLEKIATSMSRIADGASVRATSVTGATEQIAGDIQTVAAAATELATSSEEIARRVRQSAELAQKAVNQADDTRGTVQGLTAAAGDIGDVLRLIAEIAAQTNLLALNATIEAARAGEAGKGFAVVATEVKNLAAQTATATETITQKVGVIQSETMAAADAIDTIGQTIRDMDAISTGIAGAVQEQGAATSEIARTIAGVVTGTQEVAGHMADVARGASETGGSAHSVLAAAVKLGKETRSLADAVNRFIGNIRAA</sequence>
<keyword evidence="5" id="KW-1133">Transmembrane helix</keyword>
<feature type="coiled-coil region" evidence="4">
    <location>
        <begin position="214"/>
        <end position="248"/>
    </location>
</feature>
<dbReference type="CDD" id="cd06225">
    <property type="entry name" value="HAMP"/>
    <property type="match status" value="1"/>
</dbReference>
<dbReference type="InterPro" id="IPR003660">
    <property type="entry name" value="HAMP_dom"/>
</dbReference>
<evidence type="ECO:0000259" key="7">
    <source>
        <dbReference type="PROSITE" id="PS50885"/>
    </source>
</evidence>
<keyword evidence="9" id="KW-1185">Reference proteome</keyword>
<dbReference type="OrthoDB" id="8332525at2"/>
<keyword evidence="1 3" id="KW-0807">Transducer</keyword>
<evidence type="ECO:0000256" key="3">
    <source>
        <dbReference type="PROSITE-ProRule" id="PRU00284"/>
    </source>
</evidence>
<keyword evidence="5" id="KW-0472">Membrane</keyword>
<dbReference type="Pfam" id="PF00015">
    <property type="entry name" value="MCPsignal"/>
    <property type="match status" value="1"/>
</dbReference>
<comment type="similarity">
    <text evidence="2">Belongs to the methyl-accepting chemotaxis (MCP) protein family.</text>
</comment>
<protein>
    <recommendedName>
        <fullName evidence="10">Methyl-accepting chemotaxis protein</fullName>
    </recommendedName>
</protein>
<feature type="domain" description="Methyl-accepting transducer" evidence="6">
    <location>
        <begin position="260"/>
        <end position="482"/>
    </location>
</feature>
<keyword evidence="5" id="KW-0812">Transmembrane</keyword>
<organism evidence="8 9">
    <name type="scientific">Elstera cyanobacteriorum</name>
    <dbReference type="NCBI Taxonomy" id="2022747"/>
    <lineage>
        <taxon>Bacteria</taxon>
        <taxon>Pseudomonadati</taxon>
        <taxon>Pseudomonadota</taxon>
        <taxon>Alphaproteobacteria</taxon>
        <taxon>Rhodospirillales</taxon>
        <taxon>Rhodospirillaceae</taxon>
        <taxon>Elstera</taxon>
    </lineage>
</organism>
<dbReference type="InterPro" id="IPR004089">
    <property type="entry name" value="MCPsignal_dom"/>
</dbReference>
<evidence type="ECO:0000256" key="4">
    <source>
        <dbReference type="SAM" id="Coils"/>
    </source>
</evidence>
<dbReference type="GO" id="GO:0016020">
    <property type="term" value="C:membrane"/>
    <property type="evidence" value="ECO:0007669"/>
    <property type="project" value="InterPro"/>
</dbReference>
<evidence type="ECO:0000256" key="2">
    <source>
        <dbReference type="ARBA" id="ARBA00029447"/>
    </source>
</evidence>
<evidence type="ECO:0008006" key="10">
    <source>
        <dbReference type="Google" id="ProtNLM"/>
    </source>
</evidence>
<dbReference type="GO" id="GO:0004888">
    <property type="term" value="F:transmembrane signaling receptor activity"/>
    <property type="evidence" value="ECO:0007669"/>
    <property type="project" value="InterPro"/>
</dbReference>
<dbReference type="SMART" id="SM00304">
    <property type="entry name" value="HAMP"/>
    <property type="match status" value="1"/>
</dbReference>
<accession>A0A255XTZ0</accession>
<dbReference type="SUPFAM" id="SSF58104">
    <property type="entry name" value="Methyl-accepting chemotaxis protein (MCP) signaling domain"/>
    <property type="match status" value="1"/>
</dbReference>
<feature type="domain" description="HAMP" evidence="7">
    <location>
        <begin position="166"/>
        <end position="219"/>
    </location>
</feature>
<dbReference type="SMART" id="SM00283">
    <property type="entry name" value="MA"/>
    <property type="match status" value="1"/>
</dbReference>
<dbReference type="AlphaFoldDB" id="A0A255XTZ0"/>
<dbReference type="Proteomes" id="UP000216361">
    <property type="component" value="Unassembled WGS sequence"/>
</dbReference>
<dbReference type="RefSeq" id="WP_094407901.1">
    <property type="nucleotide sequence ID" value="NZ_BMJZ01000008.1"/>
</dbReference>
<dbReference type="Gene3D" id="1.10.287.950">
    <property type="entry name" value="Methyl-accepting chemotaxis protein"/>
    <property type="match status" value="1"/>
</dbReference>
<evidence type="ECO:0000313" key="9">
    <source>
        <dbReference type="Proteomes" id="UP000216361"/>
    </source>
</evidence>